<dbReference type="AlphaFoldDB" id="A0AAD1VP50"/>
<reference evidence="2" key="1">
    <citation type="submission" date="2022-03" db="EMBL/GenBank/DDBJ databases">
        <authorList>
            <person name="Alioto T."/>
            <person name="Alioto T."/>
            <person name="Gomez Garrido J."/>
        </authorList>
    </citation>
    <scope>NUCLEOTIDE SEQUENCE</scope>
</reference>
<name>A0AAD1VP50_PELCU</name>
<feature type="region of interest" description="Disordered" evidence="1">
    <location>
        <begin position="1"/>
        <end position="20"/>
    </location>
</feature>
<feature type="non-terminal residue" evidence="2">
    <location>
        <position position="1"/>
    </location>
</feature>
<protein>
    <submittedName>
        <fullName evidence="2">Uncharacterized protein</fullName>
    </submittedName>
</protein>
<evidence type="ECO:0000256" key="1">
    <source>
        <dbReference type="SAM" id="MobiDB-lite"/>
    </source>
</evidence>
<dbReference type="EMBL" id="OW240912">
    <property type="protein sequence ID" value="CAH2223932.1"/>
    <property type="molecule type" value="Genomic_DNA"/>
</dbReference>
<proteinExistence type="predicted"/>
<gene>
    <name evidence="2" type="ORF">PECUL_23A059641</name>
</gene>
<feature type="non-terminal residue" evidence="2">
    <location>
        <position position="57"/>
    </location>
</feature>
<sequence length="57" mass="6153">GVPTTIAAATGRSLQGARPQPLTLRPWAAQMPLPPCSPSHRGTQEVARWPRNGTPRR</sequence>
<accession>A0AAD1VP50</accession>
<evidence type="ECO:0000313" key="3">
    <source>
        <dbReference type="Proteomes" id="UP001295444"/>
    </source>
</evidence>
<evidence type="ECO:0000313" key="2">
    <source>
        <dbReference type="EMBL" id="CAH2223932.1"/>
    </source>
</evidence>
<feature type="region of interest" description="Disordered" evidence="1">
    <location>
        <begin position="28"/>
        <end position="57"/>
    </location>
</feature>
<keyword evidence="3" id="KW-1185">Reference proteome</keyword>
<organism evidence="2 3">
    <name type="scientific">Pelobates cultripes</name>
    <name type="common">Western spadefoot toad</name>
    <dbReference type="NCBI Taxonomy" id="61616"/>
    <lineage>
        <taxon>Eukaryota</taxon>
        <taxon>Metazoa</taxon>
        <taxon>Chordata</taxon>
        <taxon>Craniata</taxon>
        <taxon>Vertebrata</taxon>
        <taxon>Euteleostomi</taxon>
        <taxon>Amphibia</taxon>
        <taxon>Batrachia</taxon>
        <taxon>Anura</taxon>
        <taxon>Pelobatoidea</taxon>
        <taxon>Pelobatidae</taxon>
        <taxon>Pelobates</taxon>
    </lineage>
</organism>
<dbReference type="Proteomes" id="UP001295444">
    <property type="component" value="Chromosome 01"/>
</dbReference>